<keyword evidence="3" id="KW-1003">Cell membrane</keyword>
<dbReference type="Pfam" id="PF01595">
    <property type="entry name" value="CNNM"/>
    <property type="match status" value="1"/>
</dbReference>
<dbReference type="FunFam" id="3.10.580.10:FF:000002">
    <property type="entry name" value="Magnesium/cobalt efflux protein CorC"/>
    <property type="match status" value="1"/>
</dbReference>
<evidence type="ECO:0000256" key="8">
    <source>
        <dbReference type="ARBA" id="ARBA00023136"/>
    </source>
</evidence>
<dbReference type="Proteomes" id="UP001403385">
    <property type="component" value="Unassembled WGS sequence"/>
</dbReference>
<dbReference type="GO" id="GO:0005886">
    <property type="term" value="C:plasma membrane"/>
    <property type="evidence" value="ECO:0007669"/>
    <property type="project" value="UniProtKB-SubCell"/>
</dbReference>
<evidence type="ECO:0000313" key="14">
    <source>
        <dbReference type="EMBL" id="MEN7547509.1"/>
    </source>
</evidence>
<dbReference type="EMBL" id="JBDKWZ010000003">
    <property type="protein sequence ID" value="MEN7547509.1"/>
    <property type="molecule type" value="Genomic_DNA"/>
</dbReference>
<keyword evidence="6 10" id="KW-1133">Transmembrane helix</keyword>
<comment type="similarity">
    <text evidence="2">Belongs to the UPF0053 family.</text>
</comment>
<dbReference type="SMART" id="SM00116">
    <property type="entry name" value="CBS"/>
    <property type="match status" value="2"/>
</dbReference>
<dbReference type="SUPFAM" id="SSF54631">
    <property type="entry name" value="CBS-domain pair"/>
    <property type="match status" value="1"/>
</dbReference>
<evidence type="ECO:0000256" key="5">
    <source>
        <dbReference type="ARBA" id="ARBA00022737"/>
    </source>
</evidence>
<evidence type="ECO:0000256" key="10">
    <source>
        <dbReference type="PROSITE-ProRule" id="PRU01193"/>
    </source>
</evidence>
<dbReference type="InterPro" id="IPR044751">
    <property type="entry name" value="Ion_transp-like_CBS"/>
</dbReference>
<dbReference type="InterPro" id="IPR005170">
    <property type="entry name" value="Transptr-assoc_dom"/>
</dbReference>
<dbReference type="InterPro" id="IPR036318">
    <property type="entry name" value="FAD-bd_PCMH-like_sf"/>
</dbReference>
<evidence type="ECO:0000259" key="13">
    <source>
        <dbReference type="PROSITE" id="PS51846"/>
    </source>
</evidence>
<dbReference type="InterPro" id="IPR016169">
    <property type="entry name" value="FAD-bd_PCMH_sub2"/>
</dbReference>
<accession>A0AAW9S3L2</accession>
<name>A0AAW9S3L2_9BACT</name>
<evidence type="ECO:0000256" key="9">
    <source>
        <dbReference type="PROSITE-ProRule" id="PRU00703"/>
    </source>
</evidence>
<dbReference type="Pfam" id="PF03471">
    <property type="entry name" value="CorC_HlyC"/>
    <property type="match status" value="1"/>
</dbReference>
<dbReference type="Gene3D" id="3.10.580.10">
    <property type="entry name" value="CBS-domain"/>
    <property type="match status" value="1"/>
</dbReference>
<dbReference type="AlphaFoldDB" id="A0AAW9S3L2"/>
<feature type="domain" description="CBS" evidence="12">
    <location>
        <begin position="290"/>
        <end position="347"/>
    </location>
</feature>
<proteinExistence type="inferred from homology"/>
<dbReference type="CDD" id="cd04590">
    <property type="entry name" value="CBS_pair_CorC_HlyC_assoc"/>
    <property type="match status" value="1"/>
</dbReference>
<keyword evidence="8 10" id="KW-0472">Membrane</keyword>
<dbReference type="InterPro" id="IPR000644">
    <property type="entry name" value="CBS_dom"/>
</dbReference>
<comment type="caution">
    <text evidence="14">The sequence shown here is derived from an EMBL/GenBank/DDBJ whole genome shotgun (WGS) entry which is preliminary data.</text>
</comment>
<feature type="transmembrane region" description="Helical" evidence="11">
    <location>
        <begin position="114"/>
        <end position="133"/>
    </location>
</feature>
<dbReference type="SMART" id="SM01091">
    <property type="entry name" value="CorC_HlyC"/>
    <property type="match status" value="1"/>
</dbReference>
<dbReference type="NCBIfam" id="TIGR03520">
    <property type="entry name" value="GldE"/>
    <property type="match status" value="1"/>
</dbReference>
<evidence type="ECO:0000256" key="2">
    <source>
        <dbReference type="ARBA" id="ARBA00006337"/>
    </source>
</evidence>
<keyword evidence="15" id="KW-1185">Reference proteome</keyword>
<reference evidence="14 15" key="1">
    <citation type="submission" date="2024-04" db="EMBL/GenBank/DDBJ databases">
        <title>Novel genus in family Flammeovirgaceae.</title>
        <authorList>
            <person name="Nguyen T.H."/>
            <person name="Vuong T.Q."/>
            <person name="Le H."/>
            <person name="Kim S.-G."/>
        </authorList>
    </citation>
    <scope>NUCLEOTIDE SEQUENCE [LARGE SCALE GENOMIC DNA]</scope>
    <source>
        <strain evidence="14 15">JCM 23209</strain>
    </source>
</reference>
<dbReference type="InterPro" id="IPR019862">
    <property type="entry name" value="Motility-assoc_prot_GldE"/>
</dbReference>
<dbReference type="SUPFAM" id="SSF56176">
    <property type="entry name" value="FAD-binding/transporter-associated domain-like"/>
    <property type="match status" value="1"/>
</dbReference>
<feature type="transmembrane region" description="Helical" evidence="11">
    <location>
        <begin position="80"/>
        <end position="102"/>
    </location>
</feature>
<dbReference type="PROSITE" id="PS51846">
    <property type="entry name" value="CNNM"/>
    <property type="match status" value="1"/>
</dbReference>
<dbReference type="GO" id="GO:0050660">
    <property type="term" value="F:flavin adenine dinucleotide binding"/>
    <property type="evidence" value="ECO:0007669"/>
    <property type="project" value="InterPro"/>
</dbReference>
<evidence type="ECO:0000256" key="1">
    <source>
        <dbReference type="ARBA" id="ARBA00004651"/>
    </source>
</evidence>
<evidence type="ECO:0000256" key="4">
    <source>
        <dbReference type="ARBA" id="ARBA00022692"/>
    </source>
</evidence>
<dbReference type="PANTHER" id="PTHR22777:SF32">
    <property type="entry name" value="UPF0053 INNER MEMBRANE PROTEIN YFJD"/>
    <property type="match status" value="1"/>
</dbReference>
<dbReference type="Pfam" id="PF00571">
    <property type="entry name" value="CBS"/>
    <property type="match status" value="1"/>
</dbReference>
<feature type="domain" description="CNNM transmembrane" evidence="13">
    <location>
        <begin position="20"/>
        <end position="209"/>
    </location>
</feature>
<protein>
    <submittedName>
        <fullName evidence="14">Gliding motility-associated protein GldE</fullName>
    </submittedName>
</protein>
<evidence type="ECO:0000256" key="7">
    <source>
        <dbReference type="ARBA" id="ARBA00023122"/>
    </source>
</evidence>
<sequence>MIESIDPDSGNLWAQLFSNEMTSVYPIFFIIIILLLLSALISGSEVAFFSLSPAQLDICKSNGRKSDKQILHLLSKPKQLLSTILILNNLINVGIVTLSTYATWQLFGRDDESALFILSLVVTMAIVFFGEIVPKVFANQMNIAFAKLTSGMLTLSSNLLKPFSSLLMSMGELLEKRLKVKGYQVSVNELDQAVEMATVHEGTVEEKEILKSIVKFGTKSAKQVMKSRIDITAIDIESNYKEVIDIINACGFSRIPVYVETIDKIDGILYCKDLLPYLDETEAFEWTKLIRRETFFVPENKKIDELLRDFQQKRVHMAIVVDEYGGTSGLITMEDIIEEIVGEINDEFDNDDLIYRRIDDATFTFEGKTSLNDFCKIIKVEQEEFHDAKGDSESLGGLLLELFGKLPISGEQIEYKNFFFTVVSADKKRIKSVRVLLTDRIKAAKTNAIKSISEVKIKN</sequence>
<keyword evidence="5" id="KW-0677">Repeat</keyword>
<evidence type="ECO:0000256" key="6">
    <source>
        <dbReference type="ARBA" id="ARBA00022989"/>
    </source>
</evidence>
<organism evidence="14 15">
    <name type="scientific">Rapidithrix thailandica</name>
    <dbReference type="NCBI Taxonomy" id="413964"/>
    <lineage>
        <taxon>Bacteria</taxon>
        <taxon>Pseudomonadati</taxon>
        <taxon>Bacteroidota</taxon>
        <taxon>Cytophagia</taxon>
        <taxon>Cytophagales</taxon>
        <taxon>Flammeovirgaceae</taxon>
        <taxon>Rapidithrix</taxon>
    </lineage>
</organism>
<dbReference type="Gene3D" id="3.30.465.10">
    <property type="match status" value="1"/>
</dbReference>
<dbReference type="InterPro" id="IPR046342">
    <property type="entry name" value="CBS_dom_sf"/>
</dbReference>
<dbReference type="RefSeq" id="WP_346820297.1">
    <property type="nucleotide sequence ID" value="NZ_JBDKWZ010000003.1"/>
</dbReference>
<evidence type="ECO:0000259" key="12">
    <source>
        <dbReference type="PROSITE" id="PS51371"/>
    </source>
</evidence>
<comment type="subcellular location">
    <subcellularLocation>
        <location evidence="1">Cell membrane</location>
        <topology evidence="1">Multi-pass membrane protein</topology>
    </subcellularLocation>
</comment>
<evidence type="ECO:0000313" key="15">
    <source>
        <dbReference type="Proteomes" id="UP001403385"/>
    </source>
</evidence>
<evidence type="ECO:0000256" key="11">
    <source>
        <dbReference type="SAM" id="Phobius"/>
    </source>
</evidence>
<keyword evidence="7 9" id="KW-0129">CBS domain</keyword>
<dbReference type="PANTHER" id="PTHR22777">
    <property type="entry name" value="HEMOLYSIN-RELATED"/>
    <property type="match status" value="1"/>
</dbReference>
<evidence type="ECO:0000256" key="3">
    <source>
        <dbReference type="ARBA" id="ARBA00022475"/>
    </source>
</evidence>
<dbReference type="PROSITE" id="PS51371">
    <property type="entry name" value="CBS"/>
    <property type="match status" value="1"/>
</dbReference>
<keyword evidence="4 10" id="KW-0812">Transmembrane</keyword>
<gene>
    <name evidence="14" type="primary">gldE</name>
    <name evidence="14" type="ORF">AAG747_06300</name>
</gene>
<feature type="transmembrane region" description="Helical" evidence="11">
    <location>
        <begin position="27"/>
        <end position="51"/>
    </location>
</feature>
<dbReference type="InterPro" id="IPR002550">
    <property type="entry name" value="CNNM"/>
</dbReference>